<evidence type="ECO:0000256" key="1">
    <source>
        <dbReference type="SAM" id="MobiDB-lite"/>
    </source>
</evidence>
<dbReference type="Proteomes" id="UP000799776">
    <property type="component" value="Unassembled WGS sequence"/>
</dbReference>
<proteinExistence type="predicted"/>
<feature type="compositionally biased region" description="Polar residues" evidence="1">
    <location>
        <begin position="14"/>
        <end position="27"/>
    </location>
</feature>
<feature type="compositionally biased region" description="Polar residues" evidence="1">
    <location>
        <begin position="37"/>
        <end position="47"/>
    </location>
</feature>
<keyword evidence="3" id="KW-1185">Reference proteome</keyword>
<feature type="compositionally biased region" description="Basic residues" evidence="1">
    <location>
        <begin position="1"/>
        <end position="11"/>
    </location>
</feature>
<feature type="compositionally biased region" description="Basic and acidic residues" evidence="1">
    <location>
        <begin position="1062"/>
        <end position="1072"/>
    </location>
</feature>
<protein>
    <submittedName>
        <fullName evidence="2">Uncharacterized protein</fullName>
    </submittedName>
</protein>
<reference evidence="2" key="1">
    <citation type="journal article" date="2020" name="Stud. Mycol.">
        <title>101 Dothideomycetes genomes: a test case for predicting lifestyles and emergence of pathogens.</title>
        <authorList>
            <person name="Haridas S."/>
            <person name="Albert R."/>
            <person name="Binder M."/>
            <person name="Bloem J."/>
            <person name="Labutti K."/>
            <person name="Salamov A."/>
            <person name="Andreopoulos B."/>
            <person name="Baker S."/>
            <person name="Barry K."/>
            <person name="Bills G."/>
            <person name="Bluhm B."/>
            <person name="Cannon C."/>
            <person name="Castanera R."/>
            <person name="Culley D."/>
            <person name="Daum C."/>
            <person name="Ezra D."/>
            <person name="Gonzalez J."/>
            <person name="Henrissat B."/>
            <person name="Kuo A."/>
            <person name="Liang C."/>
            <person name="Lipzen A."/>
            <person name="Lutzoni F."/>
            <person name="Magnuson J."/>
            <person name="Mondo S."/>
            <person name="Nolan M."/>
            <person name="Ohm R."/>
            <person name="Pangilinan J."/>
            <person name="Park H.-J."/>
            <person name="Ramirez L."/>
            <person name="Alfaro M."/>
            <person name="Sun H."/>
            <person name="Tritt A."/>
            <person name="Yoshinaga Y."/>
            <person name="Zwiers L.-H."/>
            <person name="Turgeon B."/>
            <person name="Goodwin S."/>
            <person name="Spatafora J."/>
            <person name="Crous P."/>
            <person name="Grigoriev I."/>
        </authorList>
    </citation>
    <scope>NUCLEOTIDE SEQUENCE</scope>
    <source>
        <strain evidence="2">CBS 121410</strain>
    </source>
</reference>
<feature type="compositionally biased region" description="Polar residues" evidence="1">
    <location>
        <begin position="127"/>
        <end position="154"/>
    </location>
</feature>
<feature type="compositionally biased region" description="Acidic residues" evidence="1">
    <location>
        <begin position="1039"/>
        <end position="1056"/>
    </location>
</feature>
<name>A0A6A5YAM7_9PEZI</name>
<dbReference type="OrthoDB" id="3641440at2759"/>
<feature type="compositionally biased region" description="Low complexity" evidence="1">
    <location>
        <begin position="342"/>
        <end position="372"/>
    </location>
</feature>
<gene>
    <name evidence="2" type="ORF">K490DRAFT_55387</name>
</gene>
<accession>A0A6A5YAM7</accession>
<evidence type="ECO:0000313" key="3">
    <source>
        <dbReference type="Proteomes" id="UP000799776"/>
    </source>
</evidence>
<feature type="region of interest" description="Disordered" evidence="1">
    <location>
        <begin position="337"/>
        <end position="391"/>
    </location>
</feature>
<sequence length="1082" mass="120742">MKTRNIKKRRLQNADPSTNEPSSTTRSPPKKRRDSDTPTTEQVAADTSHNDPHPTTPIDDDVPVPRVTNPEGLPDAPEPSEPNSSPNPTGEGDASVTDTSANVDNDAPEPSEPDSGPNPTGEGDANVTDTSANIEDTSVNVENTSADVDNNASEPSEPDSGLNPTGKGDAGVTDTSVNVDNTSALGPSDGPRVIPPKRRPLACHIFDDGERWREVQNCVQISQLFEHVERIRNPPDAPADTNSSDENRSETPLFTKLSAPDQFPGKDVYRAAADAFGYKLVEYLQSVKKAIADGNTTPDGEERLWGDMVIRDVAYWVKPGESPLQCHNPYRELKEATGNAENTGNSGDTGDTGNTGDIENPGNPETPGNPENAITTGRKPGDPDLPDSLDGLGSQSITLSTVFVKKPSEIGPAIRLIKEAVEKAPHQSLPVLHKFGSSSRRHLKPMVSVDAEFIKIPDNATKEMLDHGEAEEIVSLFTVAVENHLLVVFYVYAMLKDVDVNEGTVPALSQLFGMVFDYSLLKVWWNYQGDIQVIDNTIAHMFQGTKREAFEHTIYYSGDKAVFRYFMQQHQMHGLNYGDFLKGTLFYDRKYKIFEWAKNAKSRAENTDQFFQTMGPGTEEDDSALAYNLGDVCGQALVMQRLASTRDPWLAFGILSFMHDTTGAKPKWRPIGNGSASTVDPMMRTLFEDDPRPASQYLPDPLDVDGFLRNYEFDGNAEELTFFEHEQLVRCQKAALIAEDSAHSRENRGYQVESSASSKTPFFFKTPPQKDEERREFAKIAVERKRYDPRKLYWPDICLKGGPNFEGRVPKKFVIRAGTSHVEALIEFLQSPEGKNMAPPPGFGAPIGHHLGLPPEYHCVPGSELPHGLAIYKAFKLGPTDSVSDDSWFYDRDDLEHLWVKARVDRNGVSDVVIEEQLIKLCGEQDGQYRTLKALYRVKSNLQEEVDSEKAAERTKFPAGFPAISDRDDIYDPEGTKYRDSAMAAPARYRLYDEGYIQNRFWDDEWTSNAKRKLERMEAKMNQTKKQTVDRLVRRFEQWLDDGMPDEDEEAEENDPEVPFVQERKDNDEDWGKPIPEPSVEP</sequence>
<dbReference type="AlphaFoldDB" id="A0A6A5YAM7"/>
<evidence type="ECO:0000313" key="2">
    <source>
        <dbReference type="EMBL" id="KAF2088758.1"/>
    </source>
</evidence>
<feature type="compositionally biased region" description="Polar residues" evidence="1">
    <location>
        <begin position="173"/>
        <end position="185"/>
    </location>
</feature>
<dbReference type="EMBL" id="ML978715">
    <property type="protein sequence ID" value="KAF2088758.1"/>
    <property type="molecule type" value="Genomic_DNA"/>
</dbReference>
<organism evidence="2 3">
    <name type="scientific">Saccharata proteae CBS 121410</name>
    <dbReference type="NCBI Taxonomy" id="1314787"/>
    <lineage>
        <taxon>Eukaryota</taxon>
        <taxon>Fungi</taxon>
        <taxon>Dikarya</taxon>
        <taxon>Ascomycota</taxon>
        <taxon>Pezizomycotina</taxon>
        <taxon>Dothideomycetes</taxon>
        <taxon>Dothideomycetes incertae sedis</taxon>
        <taxon>Botryosphaeriales</taxon>
        <taxon>Saccharataceae</taxon>
        <taxon>Saccharata</taxon>
    </lineage>
</organism>
<feature type="region of interest" description="Disordered" evidence="1">
    <location>
        <begin position="1039"/>
        <end position="1082"/>
    </location>
</feature>
<feature type="region of interest" description="Disordered" evidence="1">
    <location>
        <begin position="1"/>
        <end position="198"/>
    </location>
</feature>
<feature type="region of interest" description="Disordered" evidence="1">
    <location>
        <begin position="230"/>
        <end position="251"/>
    </location>
</feature>